<dbReference type="GO" id="GO:0006493">
    <property type="term" value="P:protein O-linked glycosylation"/>
    <property type="evidence" value="ECO:0007669"/>
    <property type="project" value="TreeGrafter"/>
</dbReference>
<keyword evidence="9 10" id="KW-0472">Membrane</keyword>
<evidence type="ECO:0000313" key="11">
    <source>
        <dbReference type="EMBL" id="GMT07688.1"/>
    </source>
</evidence>
<evidence type="ECO:0000256" key="7">
    <source>
        <dbReference type="ARBA" id="ARBA00022989"/>
    </source>
</evidence>
<evidence type="ECO:0000256" key="1">
    <source>
        <dbReference type="ARBA" id="ARBA00004323"/>
    </source>
</evidence>
<comment type="caution">
    <text evidence="11">The sequence shown here is derived from an EMBL/GenBank/DDBJ whole genome shotgun (WGS) entry which is preliminary data.</text>
</comment>
<keyword evidence="7 10" id="KW-1133">Transmembrane helix</keyword>
<proteinExistence type="inferred from homology"/>
<comment type="similarity">
    <text evidence="2 10">Belongs to the glycosyltransferase 31 family.</text>
</comment>
<evidence type="ECO:0000256" key="4">
    <source>
        <dbReference type="ARBA" id="ARBA00022679"/>
    </source>
</evidence>
<sequence length="275" mass="31877">MQTSVLSALLGFWIFVVVLVAIRKHHFEFDMPIHVYSDELSSQLHVPPFNLTQLDGHRMVNFVHFPKSFSETCRNSTKEYLQLLVLVLSSPGNKAARDSIRKLWGSPEISRGIREGKVKIYFLVGNGQKTKSQMRQEIAKHDDIIIIDVDDSYQNLVYKSFSVLHIAAHICPSLFTLKVDEDTVFHIDRFLGRIYSHFFHENADIYCYVWEKSPVERSVSSQWYVSRDQFEGEKYPNFCSGPAYVITRRAAKQILDKTHMFPDIQVYNFNSPSAF</sequence>
<keyword evidence="6 10" id="KW-0735">Signal-anchor</keyword>
<dbReference type="EC" id="2.4.1.-" evidence="10"/>
<evidence type="ECO:0000313" key="12">
    <source>
        <dbReference type="Proteomes" id="UP001432027"/>
    </source>
</evidence>
<evidence type="ECO:0000256" key="5">
    <source>
        <dbReference type="ARBA" id="ARBA00022692"/>
    </source>
</evidence>
<evidence type="ECO:0000256" key="3">
    <source>
        <dbReference type="ARBA" id="ARBA00022676"/>
    </source>
</evidence>
<evidence type="ECO:0000256" key="2">
    <source>
        <dbReference type="ARBA" id="ARBA00008661"/>
    </source>
</evidence>
<evidence type="ECO:0000256" key="8">
    <source>
        <dbReference type="ARBA" id="ARBA00023034"/>
    </source>
</evidence>
<reference evidence="11" key="1">
    <citation type="submission" date="2023-10" db="EMBL/GenBank/DDBJ databases">
        <title>Genome assembly of Pristionchus species.</title>
        <authorList>
            <person name="Yoshida K."/>
            <person name="Sommer R.J."/>
        </authorList>
    </citation>
    <scope>NUCLEOTIDE SEQUENCE</scope>
    <source>
        <strain evidence="11">RS0144</strain>
    </source>
</reference>
<keyword evidence="3 10" id="KW-0328">Glycosyltransferase</keyword>
<dbReference type="Proteomes" id="UP001432027">
    <property type="component" value="Unassembled WGS sequence"/>
</dbReference>
<feature type="transmembrane region" description="Helical" evidence="10">
    <location>
        <begin position="6"/>
        <end position="22"/>
    </location>
</feature>
<comment type="subcellular location">
    <subcellularLocation>
        <location evidence="1 10">Golgi apparatus membrane</location>
        <topology evidence="1 10">Single-pass type II membrane protein</topology>
    </subcellularLocation>
</comment>
<dbReference type="GO" id="GO:0000139">
    <property type="term" value="C:Golgi membrane"/>
    <property type="evidence" value="ECO:0007669"/>
    <property type="project" value="UniProtKB-SubCell"/>
</dbReference>
<dbReference type="PANTHER" id="PTHR11214">
    <property type="entry name" value="BETA-1,3-N-ACETYLGLUCOSAMINYLTRANSFERASE"/>
    <property type="match status" value="1"/>
</dbReference>
<accession>A0AAV5UNF5</accession>
<dbReference type="PANTHER" id="PTHR11214:SF391">
    <property type="entry name" value="BETA-1,3-GALACTOSYLTRANSFERASE BRE-2-RELATED"/>
    <property type="match status" value="1"/>
</dbReference>
<dbReference type="EMBL" id="BTSX01000006">
    <property type="protein sequence ID" value="GMT07688.1"/>
    <property type="molecule type" value="Genomic_DNA"/>
</dbReference>
<protein>
    <recommendedName>
        <fullName evidence="10">Hexosyltransferase</fullName>
        <ecNumber evidence="10">2.4.1.-</ecNumber>
    </recommendedName>
</protein>
<dbReference type="GO" id="GO:0016758">
    <property type="term" value="F:hexosyltransferase activity"/>
    <property type="evidence" value="ECO:0007669"/>
    <property type="project" value="InterPro"/>
</dbReference>
<keyword evidence="12" id="KW-1185">Reference proteome</keyword>
<name>A0AAV5UNF5_9BILA</name>
<evidence type="ECO:0000256" key="6">
    <source>
        <dbReference type="ARBA" id="ARBA00022968"/>
    </source>
</evidence>
<keyword evidence="4" id="KW-0808">Transferase</keyword>
<evidence type="ECO:0000256" key="10">
    <source>
        <dbReference type="RuleBase" id="RU363063"/>
    </source>
</evidence>
<gene>
    <name evidence="11" type="ORF">PENTCL1PPCAC_29862</name>
</gene>
<keyword evidence="5 10" id="KW-0812">Transmembrane</keyword>
<dbReference type="InterPro" id="IPR002659">
    <property type="entry name" value="Glyco_trans_31"/>
</dbReference>
<keyword evidence="8 10" id="KW-0333">Golgi apparatus</keyword>
<evidence type="ECO:0000256" key="9">
    <source>
        <dbReference type="ARBA" id="ARBA00023136"/>
    </source>
</evidence>
<organism evidence="11 12">
    <name type="scientific">Pristionchus entomophagus</name>
    <dbReference type="NCBI Taxonomy" id="358040"/>
    <lineage>
        <taxon>Eukaryota</taxon>
        <taxon>Metazoa</taxon>
        <taxon>Ecdysozoa</taxon>
        <taxon>Nematoda</taxon>
        <taxon>Chromadorea</taxon>
        <taxon>Rhabditida</taxon>
        <taxon>Rhabditina</taxon>
        <taxon>Diplogasteromorpha</taxon>
        <taxon>Diplogasteroidea</taxon>
        <taxon>Neodiplogasteridae</taxon>
        <taxon>Pristionchus</taxon>
    </lineage>
</organism>
<feature type="non-terminal residue" evidence="11">
    <location>
        <position position="275"/>
    </location>
</feature>
<dbReference type="Pfam" id="PF01762">
    <property type="entry name" value="Galactosyl_T"/>
    <property type="match status" value="1"/>
</dbReference>
<dbReference type="AlphaFoldDB" id="A0AAV5UNF5"/>